<dbReference type="AlphaFoldDB" id="A0A0F9LRG7"/>
<evidence type="ECO:0000313" key="1">
    <source>
        <dbReference type="EMBL" id="KKM66960.1"/>
    </source>
</evidence>
<reference evidence="1" key="1">
    <citation type="journal article" date="2015" name="Nature">
        <title>Complex archaea that bridge the gap between prokaryotes and eukaryotes.</title>
        <authorList>
            <person name="Spang A."/>
            <person name="Saw J.H."/>
            <person name="Jorgensen S.L."/>
            <person name="Zaremba-Niedzwiedzka K."/>
            <person name="Martijn J."/>
            <person name="Lind A.E."/>
            <person name="van Eijk R."/>
            <person name="Schleper C."/>
            <person name="Guy L."/>
            <person name="Ettema T.J."/>
        </authorList>
    </citation>
    <scope>NUCLEOTIDE SEQUENCE</scope>
</reference>
<dbReference type="EMBL" id="LAZR01010434">
    <property type="protein sequence ID" value="KKM66960.1"/>
    <property type="molecule type" value="Genomic_DNA"/>
</dbReference>
<name>A0A0F9LRG7_9ZZZZ</name>
<gene>
    <name evidence="1" type="ORF">LCGC14_1475960</name>
</gene>
<proteinExistence type="predicted"/>
<accession>A0A0F9LRG7</accession>
<sequence length="297" mass="34732">DVIIFLNYPMNKKINRSIDNVNSFMKKKHQIKNYKIILLNAFESETLILFPVELLNEMKVILKNGSWGVCMYYFKELYKIYLNMYSELDYQSVQSDEMDLSEPNETDTEETLDDNVEQLESEISINPRDLIEQNQKLNDDLSESRAVCDFLTMQYDDLMVSMDNLKKVSNEQDFRKVFLAFNSIENNKVLDAFFIAKSTLDTLKNSGWEPSPPELKSILYIFDLFAEFFNRQALTTNYKLGEEVSITLESISNFEYKGQELKKGMEVLARVRSPAWYYKGSLITKASVIEIKRRGKE</sequence>
<feature type="non-terminal residue" evidence="1">
    <location>
        <position position="1"/>
    </location>
</feature>
<protein>
    <submittedName>
        <fullName evidence="1">Uncharacterized protein</fullName>
    </submittedName>
</protein>
<organism evidence="1">
    <name type="scientific">marine sediment metagenome</name>
    <dbReference type="NCBI Taxonomy" id="412755"/>
    <lineage>
        <taxon>unclassified sequences</taxon>
        <taxon>metagenomes</taxon>
        <taxon>ecological metagenomes</taxon>
    </lineage>
</organism>
<comment type="caution">
    <text evidence="1">The sequence shown here is derived from an EMBL/GenBank/DDBJ whole genome shotgun (WGS) entry which is preliminary data.</text>
</comment>